<dbReference type="Pfam" id="PF16455">
    <property type="entry name" value="UBD"/>
    <property type="match status" value="1"/>
</dbReference>
<dbReference type="InterPro" id="IPR029071">
    <property type="entry name" value="Ubiquitin-like_domsf"/>
</dbReference>
<dbReference type="SMART" id="SM00213">
    <property type="entry name" value="UBQ"/>
    <property type="match status" value="1"/>
</dbReference>
<feature type="non-terminal residue" evidence="3">
    <location>
        <position position="1"/>
    </location>
</feature>
<dbReference type="EMBL" id="JAADYS010001850">
    <property type="protein sequence ID" value="KAF4460815.1"/>
    <property type="molecule type" value="Genomic_DNA"/>
</dbReference>
<dbReference type="OrthoDB" id="1640476at2759"/>
<dbReference type="InterPro" id="IPR000626">
    <property type="entry name" value="Ubiquitin-like_dom"/>
</dbReference>
<dbReference type="Pfam" id="PF00240">
    <property type="entry name" value="ubiquitin"/>
    <property type="match status" value="1"/>
</dbReference>
<gene>
    <name evidence="3" type="ORF">FALBO_12392</name>
</gene>
<dbReference type="Proteomes" id="UP000554235">
    <property type="component" value="Unassembled WGS sequence"/>
</dbReference>
<accession>A0A8H4P6B1</accession>
<feature type="compositionally biased region" description="Acidic residues" evidence="1">
    <location>
        <begin position="131"/>
        <end position="148"/>
    </location>
</feature>
<dbReference type="InterPro" id="IPR032752">
    <property type="entry name" value="DC-UbP/UBTD2_N"/>
</dbReference>
<organism evidence="3 4">
    <name type="scientific">Fusarium albosuccineum</name>
    <dbReference type="NCBI Taxonomy" id="1237068"/>
    <lineage>
        <taxon>Eukaryota</taxon>
        <taxon>Fungi</taxon>
        <taxon>Dikarya</taxon>
        <taxon>Ascomycota</taxon>
        <taxon>Pezizomycotina</taxon>
        <taxon>Sordariomycetes</taxon>
        <taxon>Hypocreomycetidae</taxon>
        <taxon>Hypocreales</taxon>
        <taxon>Nectriaceae</taxon>
        <taxon>Fusarium</taxon>
        <taxon>Fusarium decemcellulare species complex</taxon>
    </lineage>
</organism>
<sequence length="241" mass="27001">HIDKPLRRHEWTSRDRTWTRSELAQEREDFFDTRVTGRPEIWQTVHAALQVLWDPISQDAQDDGSNGLATAQMILSAAEISLPTGNLANGVYDALGNYYQLPEWVVCDPRNVQESREEGPKAHISTAGDDTAADDDLSDDDDDDDDEIEGRKREKGKEVIDVREQVALRARLSSNGQDIKVSIAESETVRSVARKIAQEAGLVSTKKIRIAYMGKILKENSSLSSQNWQTGHVVNALVFDR</sequence>
<dbReference type="InterPro" id="IPR039869">
    <property type="entry name" value="UBTD1/2"/>
</dbReference>
<dbReference type="PROSITE" id="PS50053">
    <property type="entry name" value="UBIQUITIN_2"/>
    <property type="match status" value="1"/>
</dbReference>
<name>A0A8H4P6B1_9HYPO</name>
<dbReference type="InterPro" id="IPR038169">
    <property type="entry name" value="DC-UbP/UBTD2_N_sf"/>
</dbReference>
<feature type="non-terminal residue" evidence="3">
    <location>
        <position position="241"/>
    </location>
</feature>
<protein>
    <recommendedName>
        <fullName evidence="2">Ubiquitin-like domain-containing protein</fullName>
    </recommendedName>
</protein>
<evidence type="ECO:0000313" key="4">
    <source>
        <dbReference type="Proteomes" id="UP000554235"/>
    </source>
</evidence>
<evidence type="ECO:0000259" key="2">
    <source>
        <dbReference type="PROSITE" id="PS50053"/>
    </source>
</evidence>
<dbReference type="AlphaFoldDB" id="A0A8H4P6B1"/>
<feature type="compositionally biased region" description="Basic and acidic residues" evidence="1">
    <location>
        <begin position="112"/>
        <end position="121"/>
    </location>
</feature>
<comment type="caution">
    <text evidence="3">The sequence shown here is derived from an EMBL/GenBank/DDBJ whole genome shotgun (WGS) entry which is preliminary data.</text>
</comment>
<dbReference type="Gene3D" id="3.10.20.90">
    <property type="entry name" value="Phosphatidylinositol 3-kinase Catalytic Subunit, Chain A, domain 1"/>
    <property type="match status" value="1"/>
</dbReference>
<feature type="domain" description="Ubiquitin-like" evidence="2">
    <location>
        <begin position="166"/>
        <end position="241"/>
    </location>
</feature>
<evidence type="ECO:0000256" key="1">
    <source>
        <dbReference type="SAM" id="MobiDB-lite"/>
    </source>
</evidence>
<proteinExistence type="predicted"/>
<feature type="region of interest" description="Disordered" evidence="1">
    <location>
        <begin position="112"/>
        <end position="156"/>
    </location>
</feature>
<reference evidence="3 4" key="1">
    <citation type="submission" date="2020-01" db="EMBL/GenBank/DDBJ databases">
        <title>Identification and distribution of gene clusters putatively required for synthesis of sphingolipid metabolism inhibitors in phylogenetically diverse species of the filamentous fungus Fusarium.</title>
        <authorList>
            <person name="Kim H.-S."/>
            <person name="Busman M."/>
            <person name="Brown D.W."/>
            <person name="Divon H."/>
            <person name="Uhlig S."/>
            <person name="Proctor R.H."/>
        </authorList>
    </citation>
    <scope>NUCLEOTIDE SEQUENCE [LARGE SCALE GENOMIC DNA]</scope>
    <source>
        <strain evidence="3 4">NRRL 20459</strain>
    </source>
</reference>
<dbReference type="Gene3D" id="1.20.225.20">
    <property type="entry name" value="Ub domain-containing protein, DC-UbP/UBTD2, N-terminal domain"/>
    <property type="match status" value="1"/>
</dbReference>
<evidence type="ECO:0000313" key="3">
    <source>
        <dbReference type="EMBL" id="KAF4460815.1"/>
    </source>
</evidence>
<dbReference type="PANTHER" id="PTHR13609">
    <property type="entry name" value="UBIQUITIN DOMAIN CONTAINING 1 PROTEIN-RELATED"/>
    <property type="match status" value="1"/>
</dbReference>
<dbReference type="SUPFAM" id="SSF54236">
    <property type="entry name" value="Ubiquitin-like"/>
    <property type="match status" value="1"/>
</dbReference>
<keyword evidence="4" id="KW-1185">Reference proteome</keyword>